<feature type="region of interest" description="Disordered" evidence="1">
    <location>
        <begin position="26"/>
        <end position="83"/>
    </location>
</feature>
<name>A0A1B1V3I3_9DIPT</name>
<feature type="compositionally biased region" description="Low complexity" evidence="1">
    <location>
        <begin position="26"/>
        <end position="36"/>
    </location>
</feature>
<feature type="compositionally biased region" description="Acidic residues" evidence="1">
    <location>
        <begin position="50"/>
        <end position="83"/>
    </location>
</feature>
<organism evidence="3">
    <name type="scientific">Bichromomyia olmeca</name>
    <dbReference type="NCBI Taxonomy" id="715919"/>
    <lineage>
        <taxon>Eukaryota</taxon>
        <taxon>Metazoa</taxon>
        <taxon>Ecdysozoa</taxon>
        <taxon>Arthropoda</taxon>
        <taxon>Hexapoda</taxon>
        <taxon>Insecta</taxon>
        <taxon>Pterygota</taxon>
        <taxon>Neoptera</taxon>
        <taxon>Endopterygota</taxon>
        <taxon>Diptera</taxon>
        <taxon>Nematocera</taxon>
        <taxon>Psychodoidea</taxon>
        <taxon>Psychodidae</taxon>
        <taxon>Bichromomyia</taxon>
    </lineage>
</organism>
<evidence type="ECO:0000256" key="1">
    <source>
        <dbReference type="SAM" id="MobiDB-lite"/>
    </source>
</evidence>
<accession>A0A1B1V3I3</accession>
<sequence>MQFIITVCALLLLQVIIIKSDDYPEWQQAEQEPPQELQDLSESLGSNTPESEDSEEISLDETPPEEIAPEENSPDENAPDGDASEVRGIIDKITNSNIVLALDDMVDEIIDGAVEQLKEKASIKNESENVKSEENYRRKRDLISSAFGTIQDSLSQATTDLTSLMQKQTEKAPDLSSLTNAGPIPNVMVMPKTVIDLIETGKEIYGDVSKSVSEISSTANDLMEASESNLLPTKLVAARKAEQTIRREIKKAKDAFAFANDTLKKLQEKSDTGEFTSQCMNTITNLPDLLSDGRKCLMDKYNKGYEIVNSTMEKFITASRNS</sequence>
<dbReference type="AlphaFoldDB" id="A0A1B1V3I3"/>
<feature type="signal peptide" evidence="2">
    <location>
        <begin position="1"/>
        <end position="20"/>
    </location>
</feature>
<proteinExistence type="evidence at transcript level"/>
<feature type="chain" id="PRO_5008531038" evidence="2">
    <location>
        <begin position="21"/>
        <end position="322"/>
    </location>
</feature>
<dbReference type="EMBL" id="KX011396">
    <property type="protein sequence ID" value="ANW11474.1"/>
    <property type="molecule type" value="mRNA"/>
</dbReference>
<evidence type="ECO:0000256" key="2">
    <source>
        <dbReference type="SAM" id="SignalP"/>
    </source>
</evidence>
<evidence type="ECO:0000313" key="3">
    <source>
        <dbReference type="EMBL" id="ANW11474.1"/>
    </source>
</evidence>
<protein>
    <submittedName>
        <fullName evidence="3">Lol56.6</fullName>
    </submittedName>
</protein>
<keyword evidence="2" id="KW-0732">Signal</keyword>
<reference evidence="3" key="1">
    <citation type="journal article" date="2016" name="PLoS Negl. Trop. Dis.">
        <title>Molecular Diversity between Salivary Proteins from New World and Old World Sand Flies with Emphasis on Bichromomyia olmeca, the Sand Fly Vector of Leishmania mexicana in Mesoamerica.</title>
        <authorList>
            <person name="Abdeladhim M."/>
            <person name="V Coutinho-Abreu I."/>
            <person name="Townsend S."/>
            <person name="Pasos-Pinto S."/>
            <person name="Sanchez L."/>
            <person name="Rasouli M."/>
            <person name="B Guimaraes-Costa A."/>
            <person name="Aslan H."/>
            <person name="Francischetti I.M."/>
            <person name="Oliveira F."/>
            <person name="Becker I."/>
            <person name="Kamhawi S."/>
            <person name="Ribeiro J.M."/>
            <person name="Jochim R.C."/>
            <person name="Valenzuela J.G."/>
        </authorList>
    </citation>
    <scope>NUCLEOTIDE SEQUENCE</scope>
    <source>
        <tissue evidence="3">Salivary gland</tissue>
    </source>
</reference>
<feature type="compositionally biased region" description="Polar residues" evidence="1">
    <location>
        <begin position="38"/>
        <end position="49"/>
    </location>
</feature>